<dbReference type="GO" id="GO:0015108">
    <property type="term" value="F:chloride transmembrane transporter activity"/>
    <property type="evidence" value="ECO:0007669"/>
    <property type="project" value="InterPro"/>
</dbReference>
<evidence type="ECO:0000256" key="3">
    <source>
        <dbReference type="ARBA" id="ARBA00022989"/>
    </source>
</evidence>
<dbReference type="PANTHER" id="PTHR43427:SF12">
    <property type="entry name" value="CHLORIDE TRANSPORTER"/>
    <property type="match status" value="1"/>
</dbReference>
<protein>
    <submittedName>
        <fullName evidence="7">Voltage-gated chloride channel protein</fullName>
    </submittedName>
</protein>
<feature type="transmembrane region" description="Helical" evidence="6">
    <location>
        <begin position="377"/>
        <end position="394"/>
    </location>
</feature>
<dbReference type="InterPro" id="IPR050368">
    <property type="entry name" value="ClC-type_chloride_channel"/>
</dbReference>
<dbReference type="Gene3D" id="1.10.3080.10">
    <property type="entry name" value="Clc chloride channel"/>
    <property type="match status" value="1"/>
</dbReference>
<dbReference type="EMBL" id="MK072511">
    <property type="protein sequence ID" value="AYV86633.1"/>
    <property type="molecule type" value="Genomic_DNA"/>
</dbReference>
<name>A0A3G5AKA7_9VIRU</name>
<dbReference type="Pfam" id="PF00654">
    <property type="entry name" value="Voltage_CLC"/>
    <property type="match status" value="1"/>
</dbReference>
<feature type="transmembrane region" description="Helical" evidence="6">
    <location>
        <begin position="119"/>
        <end position="140"/>
    </location>
</feature>
<dbReference type="SUPFAM" id="SSF81340">
    <property type="entry name" value="Clc chloride channel"/>
    <property type="match status" value="1"/>
</dbReference>
<evidence type="ECO:0000256" key="4">
    <source>
        <dbReference type="ARBA" id="ARBA00023136"/>
    </source>
</evidence>
<reference evidence="7" key="1">
    <citation type="submission" date="2018-10" db="EMBL/GenBank/DDBJ databases">
        <title>Hidden diversity of soil giant viruses.</title>
        <authorList>
            <person name="Schulz F."/>
            <person name="Alteio L."/>
            <person name="Goudeau D."/>
            <person name="Ryan E.M."/>
            <person name="Malmstrom R.R."/>
            <person name="Blanchard J."/>
            <person name="Woyke T."/>
        </authorList>
    </citation>
    <scope>NUCLEOTIDE SEQUENCE</scope>
    <source>
        <strain evidence="7">SYV1</strain>
    </source>
</reference>
<organism evidence="7">
    <name type="scientific">Sylvanvirus sp</name>
    <dbReference type="NCBI Taxonomy" id="2487774"/>
    <lineage>
        <taxon>Viruses</taxon>
    </lineage>
</organism>
<feature type="transmembrane region" description="Helical" evidence="6">
    <location>
        <begin position="518"/>
        <end position="539"/>
    </location>
</feature>
<sequence length="614" mass="67666">MSMVSLGTGPGLTHFNEIKINSIDGAYVTDSHEWTTSSISPIPTPPSSWCDRAHQVWTDLELPDLTTGGVLIWCHDQGRRLRKIIEWVVIVIPLSIFLGLFVGYFYYLMNLLNQLRETYLWLPYLLPAGGLAQGIIFYYLGPYGYWGSTPQEKDKGIVSGIGYPVKQMVKNEPNLDHLEAIMPHRITLLIGINAALSQLVGASLGAEAPAVHMSVSITSTYEYFLLLYNIKLIPYLASCSSIFSYFRFSFIPNHRSLLVYSIAAGFAGAFATPLAAAIFAHEILSFDASELTIPNFQMVSTLIVSGTADWAAKSVLTYFDDPHVKYPSIPVPSQYDETLTAQLVFCLFVFGVLSFLFAYFLHLSQKGFQYLLPGREHWAPFIGGVCLLIVVLISDNQDILGMGTFSYFSSGFHSTIASSVLPGGCTTSTWYLKFIASILSLGSGFFGGEVLGLFFIGASLGNVIAVAFGSQWVSLFAAMGMVSMLAGAGKCPLASLLICAELFGYDTQIVPNDVPQNMVLNFLFACAAYSAYWISGMSFKRLHKHTKHSHTHTEQHDHGEDKPRSPKSTDVSPGQMQRVPLSDLIHPMRAFTEDADISMVKFHGILDDEPEQFV</sequence>
<gene>
    <name evidence="7" type="ORF">Sylvanvirus5_1</name>
</gene>
<feature type="region of interest" description="Disordered" evidence="5">
    <location>
        <begin position="545"/>
        <end position="575"/>
    </location>
</feature>
<dbReference type="InterPro" id="IPR001807">
    <property type="entry name" value="ClC"/>
</dbReference>
<evidence type="ECO:0000256" key="5">
    <source>
        <dbReference type="SAM" id="MobiDB-lite"/>
    </source>
</evidence>
<accession>A0A3G5AKA7</accession>
<dbReference type="InterPro" id="IPR014743">
    <property type="entry name" value="Cl-channel_core"/>
</dbReference>
<evidence type="ECO:0000313" key="7">
    <source>
        <dbReference type="EMBL" id="AYV86633.1"/>
    </source>
</evidence>
<proteinExistence type="predicted"/>
<evidence type="ECO:0000256" key="6">
    <source>
        <dbReference type="SAM" id="Phobius"/>
    </source>
</evidence>
<feature type="transmembrane region" description="Helical" evidence="6">
    <location>
        <begin position="258"/>
        <end position="280"/>
    </location>
</feature>
<feature type="transmembrane region" description="Helical" evidence="6">
    <location>
        <begin position="339"/>
        <end position="361"/>
    </location>
</feature>
<keyword evidence="3 6" id="KW-1133">Transmembrane helix</keyword>
<feature type="compositionally biased region" description="Basic and acidic residues" evidence="5">
    <location>
        <begin position="551"/>
        <end position="564"/>
    </location>
</feature>
<evidence type="ECO:0000256" key="1">
    <source>
        <dbReference type="ARBA" id="ARBA00004141"/>
    </source>
</evidence>
<dbReference type="PANTHER" id="PTHR43427">
    <property type="entry name" value="CHLORIDE CHANNEL PROTEIN CLC-E"/>
    <property type="match status" value="1"/>
</dbReference>
<feature type="transmembrane region" description="Helical" evidence="6">
    <location>
        <begin position="226"/>
        <end position="246"/>
    </location>
</feature>
<dbReference type="GO" id="GO:0016020">
    <property type="term" value="C:membrane"/>
    <property type="evidence" value="ECO:0007669"/>
    <property type="project" value="UniProtKB-SubCell"/>
</dbReference>
<keyword evidence="4 6" id="KW-0472">Membrane</keyword>
<feature type="transmembrane region" description="Helical" evidence="6">
    <location>
        <begin position="186"/>
        <end position="206"/>
    </location>
</feature>
<evidence type="ECO:0000256" key="2">
    <source>
        <dbReference type="ARBA" id="ARBA00022692"/>
    </source>
</evidence>
<feature type="transmembrane region" description="Helical" evidence="6">
    <location>
        <begin position="87"/>
        <end position="107"/>
    </location>
</feature>
<keyword evidence="2 6" id="KW-0812">Transmembrane</keyword>
<comment type="subcellular location">
    <subcellularLocation>
        <location evidence="1">Membrane</location>
        <topology evidence="1">Multi-pass membrane protein</topology>
    </subcellularLocation>
</comment>
<feature type="compositionally biased region" description="Polar residues" evidence="5">
    <location>
        <begin position="566"/>
        <end position="575"/>
    </location>
</feature>